<feature type="domain" description="EF-hand" evidence="3">
    <location>
        <begin position="509"/>
        <end position="540"/>
    </location>
</feature>
<dbReference type="Gene3D" id="1.10.238.10">
    <property type="entry name" value="EF-hand"/>
    <property type="match status" value="1"/>
</dbReference>
<dbReference type="SUPFAM" id="SSF47473">
    <property type="entry name" value="EF-hand"/>
    <property type="match status" value="1"/>
</dbReference>
<feature type="compositionally biased region" description="Basic and acidic residues" evidence="2">
    <location>
        <begin position="30"/>
        <end position="45"/>
    </location>
</feature>
<dbReference type="Pfam" id="PF13516">
    <property type="entry name" value="LRR_6"/>
    <property type="match status" value="5"/>
</dbReference>
<evidence type="ECO:0000313" key="5">
    <source>
        <dbReference type="Proteomes" id="UP001283361"/>
    </source>
</evidence>
<dbReference type="Gene3D" id="3.80.10.10">
    <property type="entry name" value="Ribonuclease Inhibitor"/>
    <property type="match status" value="1"/>
</dbReference>
<dbReference type="SMART" id="SM00368">
    <property type="entry name" value="LRR_RI"/>
    <property type="match status" value="7"/>
</dbReference>
<feature type="compositionally biased region" description="Basic and acidic residues" evidence="2">
    <location>
        <begin position="99"/>
        <end position="120"/>
    </location>
</feature>
<keyword evidence="5" id="KW-1185">Reference proteome</keyword>
<dbReference type="InterPro" id="IPR011992">
    <property type="entry name" value="EF-hand-dom_pair"/>
</dbReference>
<dbReference type="Pfam" id="PF13499">
    <property type="entry name" value="EF-hand_7"/>
    <property type="match status" value="1"/>
</dbReference>
<dbReference type="PROSITE" id="PS00018">
    <property type="entry name" value="EF_HAND_1"/>
    <property type="match status" value="1"/>
</dbReference>
<dbReference type="SUPFAM" id="SSF52047">
    <property type="entry name" value="RNI-like"/>
    <property type="match status" value="1"/>
</dbReference>
<dbReference type="AlphaFoldDB" id="A0AAE1D293"/>
<feature type="region of interest" description="Disordered" evidence="2">
    <location>
        <begin position="569"/>
        <end position="603"/>
    </location>
</feature>
<reference evidence="4" key="1">
    <citation type="journal article" date="2023" name="G3 (Bethesda)">
        <title>A reference genome for the long-term kleptoplast-retaining sea slug Elysia crispata morphotype clarki.</title>
        <authorList>
            <person name="Eastman K.E."/>
            <person name="Pendleton A.L."/>
            <person name="Shaikh M.A."/>
            <person name="Suttiyut T."/>
            <person name="Ogas R."/>
            <person name="Tomko P."/>
            <person name="Gavelis G."/>
            <person name="Widhalm J.R."/>
            <person name="Wisecaver J.H."/>
        </authorList>
    </citation>
    <scope>NUCLEOTIDE SEQUENCE</scope>
    <source>
        <strain evidence="4">ECLA1</strain>
    </source>
</reference>
<evidence type="ECO:0000256" key="2">
    <source>
        <dbReference type="SAM" id="MobiDB-lite"/>
    </source>
</evidence>
<gene>
    <name evidence="4" type="ORF">RRG08_024398</name>
</gene>
<feature type="compositionally biased region" description="Basic and acidic residues" evidence="2">
    <location>
        <begin position="1"/>
        <end position="13"/>
    </location>
</feature>
<evidence type="ECO:0000256" key="1">
    <source>
        <dbReference type="ARBA" id="ARBA00022837"/>
    </source>
</evidence>
<comment type="caution">
    <text evidence="4">The sequence shown here is derived from an EMBL/GenBank/DDBJ whole genome shotgun (WGS) entry which is preliminary data.</text>
</comment>
<feature type="compositionally biased region" description="Basic and acidic residues" evidence="2">
    <location>
        <begin position="578"/>
        <end position="603"/>
    </location>
</feature>
<evidence type="ECO:0000259" key="3">
    <source>
        <dbReference type="PROSITE" id="PS50222"/>
    </source>
</evidence>
<dbReference type="PROSITE" id="PS50222">
    <property type="entry name" value="EF_HAND_2"/>
    <property type="match status" value="2"/>
</dbReference>
<feature type="domain" description="EF-hand" evidence="3">
    <location>
        <begin position="541"/>
        <end position="576"/>
    </location>
</feature>
<dbReference type="InterPro" id="IPR001611">
    <property type="entry name" value="Leu-rich_rpt"/>
</dbReference>
<protein>
    <recommendedName>
        <fullName evidence="3">EF-hand domain-containing protein</fullName>
    </recommendedName>
</protein>
<accession>A0AAE1D293</accession>
<organism evidence="4 5">
    <name type="scientific">Elysia crispata</name>
    <name type="common">lettuce slug</name>
    <dbReference type="NCBI Taxonomy" id="231223"/>
    <lineage>
        <taxon>Eukaryota</taxon>
        <taxon>Metazoa</taxon>
        <taxon>Spiralia</taxon>
        <taxon>Lophotrochozoa</taxon>
        <taxon>Mollusca</taxon>
        <taxon>Gastropoda</taxon>
        <taxon>Heterobranchia</taxon>
        <taxon>Euthyneura</taxon>
        <taxon>Panpulmonata</taxon>
        <taxon>Sacoglossa</taxon>
        <taxon>Placobranchoidea</taxon>
        <taxon>Plakobranchidae</taxon>
        <taxon>Elysia</taxon>
    </lineage>
</organism>
<dbReference type="Proteomes" id="UP001283361">
    <property type="component" value="Unassembled WGS sequence"/>
</dbReference>
<dbReference type="InterPro" id="IPR032675">
    <property type="entry name" value="LRR_dom_sf"/>
</dbReference>
<dbReference type="CDD" id="cd00051">
    <property type="entry name" value="EFh"/>
    <property type="match status" value="1"/>
</dbReference>
<sequence>MDGNRRVHIAETKKIKRKTKEKSNLSTAYIEKKEHTGILKKKESLQEIPQSNTDSSPHEENRVLDSVAGSGEVIQASHTFSDEAQSGPGLDLVSQPEDGEGRQEKLNSSKTWESEGRSESDFSEDELPGRQVVDSDYDTDLEMNDHKWLHPEKYENDTTGRAKYIKACQDEGVQPVRTFLHNMLEEHLVLKHHGLGPKAMKALAAPLENNTSIETIDLEGNWIMAEGTACLCRVLRENVYVTRLNLSENKIGNEGAVSVCNLLTSNRHIDHINLAGNDIGNQTMEDFYNVLTQTGSALKHLNLRHNNFDDASAQRFKDALVENESLEFLDLSWNNFQSKGCVLLAEGLKENVGLKELAVSMNGFGLDGGKALGKALQSNRTLYKLDASYCRLPIECTGEIAIGLMNNDKLGVLDLSYNCMDAPSALVILTGLQKNDSSELHFFELGNTRVDLKFKEVADKLSEERGLVIQHGGVSEDYKSQITELDPMEAFRRDPMTKLKEWLSNAGYRLIDLMRTFDKDQSMTISIREFREGIASTKIPLSEEQLQILINKLDKDGDGEIDFSELVEGDKTHRKNKREVDKFVKEQNEKEKQEKLTMEPSKK</sequence>
<proteinExistence type="predicted"/>
<keyword evidence="1" id="KW-0106">Calcium</keyword>
<dbReference type="SMART" id="SM00054">
    <property type="entry name" value="EFh"/>
    <property type="match status" value="2"/>
</dbReference>
<feature type="region of interest" description="Disordered" evidence="2">
    <location>
        <begin position="1"/>
        <end position="131"/>
    </location>
</feature>
<name>A0AAE1D293_9GAST</name>
<dbReference type="EMBL" id="JAWDGP010005718">
    <property type="protein sequence ID" value="KAK3753120.1"/>
    <property type="molecule type" value="Genomic_DNA"/>
</dbReference>
<dbReference type="InterPro" id="IPR018247">
    <property type="entry name" value="EF_Hand_1_Ca_BS"/>
</dbReference>
<dbReference type="PANTHER" id="PTHR24114:SF2">
    <property type="entry name" value="F-BOX DOMAIN-CONTAINING PROTEIN-RELATED"/>
    <property type="match status" value="1"/>
</dbReference>
<dbReference type="GO" id="GO:0005509">
    <property type="term" value="F:calcium ion binding"/>
    <property type="evidence" value="ECO:0007669"/>
    <property type="project" value="InterPro"/>
</dbReference>
<evidence type="ECO:0000313" key="4">
    <source>
        <dbReference type="EMBL" id="KAK3753120.1"/>
    </source>
</evidence>
<dbReference type="InterPro" id="IPR002048">
    <property type="entry name" value="EF_hand_dom"/>
</dbReference>
<dbReference type="InterPro" id="IPR052394">
    <property type="entry name" value="LRR-containing"/>
</dbReference>
<dbReference type="PANTHER" id="PTHR24114">
    <property type="entry name" value="LEUCINE RICH REPEAT FAMILY PROTEIN"/>
    <property type="match status" value="1"/>
</dbReference>